<organism evidence="3 4">
    <name type="scientific">Coffea arabica</name>
    <name type="common">Arabian coffee</name>
    <dbReference type="NCBI Taxonomy" id="13443"/>
    <lineage>
        <taxon>Eukaryota</taxon>
        <taxon>Viridiplantae</taxon>
        <taxon>Streptophyta</taxon>
        <taxon>Embryophyta</taxon>
        <taxon>Tracheophyta</taxon>
        <taxon>Spermatophyta</taxon>
        <taxon>Magnoliopsida</taxon>
        <taxon>eudicotyledons</taxon>
        <taxon>Gunneridae</taxon>
        <taxon>Pentapetalae</taxon>
        <taxon>asterids</taxon>
        <taxon>lamiids</taxon>
        <taxon>Gentianales</taxon>
        <taxon>Rubiaceae</taxon>
        <taxon>Ixoroideae</taxon>
        <taxon>Gardenieae complex</taxon>
        <taxon>Bertiereae - Coffeeae clade</taxon>
        <taxon>Coffeeae</taxon>
        <taxon>Coffea</taxon>
    </lineage>
</organism>
<evidence type="ECO:0000259" key="2">
    <source>
        <dbReference type="Pfam" id="PF03478"/>
    </source>
</evidence>
<name>A0ABM4UQR9_COFAR</name>
<dbReference type="InterPro" id="IPR001810">
    <property type="entry name" value="F-box_dom"/>
</dbReference>
<dbReference type="Proteomes" id="UP001652660">
    <property type="component" value="Chromosome 6c"/>
</dbReference>
<accession>A0ABM4UQR9</accession>
<dbReference type="PANTHER" id="PTHR44259">
    <property type="entry name" value="OS07G0183000 PROTEIN-RELATED"/>
    <property type="match status" value="1"/>
</dbReference>
<dbReference type="PANTHER" id="PTHR44259:SF113">
    <property type="entry name" value="OS06G0659700 PROTEIN"/>
    <property type="match status" value="1"/>
</dbReference>
<evidence type="ECO:0000313" key="4">
    <source>
        <dbReference type="RefSeq" id="XP_071909627.1"/>
    </source>
</evidence>
<dbReference type="Pfam" id="PF00646">
    <property type="entry name" value="F-box"/>
    <property type="match status" value="1"/>
</dbReference>
<dbReference type="InterPro" id="IPR005174">
    <property type="entry name" value="KIB1-4_b-propeller"/>
</dbReference>
<feature type="domain" description="KIB1-4 beta-propeller" evidence="2">
    <location>
        <begin position="66"/>
        <end position="336"/>
    </location>
</feature>
<sequence length="479" mass="54958">MADWSQLPYDIIQMIAIRLDAVEDFLAFSAVCSSWRSFYVTKKWTPGPQVPWLMLSDNENSNMRSFFSLYRDKVYELELPEACGRRCWGSSDGWLVTIGSDLEIHLLNAFTRDQIRLPAASTFRFLFNVAVDWYQLIEKAILMRKPSQSTASKEDFLIVAIYGPLRQLAFTKPGYASWITVEESFQYRIMDVACLKDQIFAISATGTLLVVDINSHLPEIEHIAAPPHEWARDQIFLVESFGELLMIYQNVYVGNLNHTGDPVQFDVFKFDFGAREWTQIMDLGDRAIFLGDNISMSVSATNLINIRGNSIYFIGSKVEHWWRYDEHFVDRDSGVYHMASRIVEPFYFGSQLDRKYKAFSPNMDEFSVITAKNHRFGARISLFCYDLETTRCALENCNSGYTGSQQMISSRYLSPTWFFNASCDSQKLLSGTRSFTSQAGTESSGQDDVTWRMGLPSLGLQLLLISLMKAMQFMKMRMI</sequence>
<dbReference type="Gene3D" id="1.20.1280.50">
    <property type="match status" value="1"/>
</dbReference>
<evidence type="ECO:0000313" key="3">
    <source>
        <dbReference type="Proteomes" id="UP001652660"/>
    </source>
</evidence>
<gene>
    <name evidence="4" type="primary">LOC113692603</name>
</gene>
<feature type="domain" description="F-box" evidence="1">
    <location>
        <begin position="4"/>
        <end position="37"/>
    </location>
</feature>
<dbReference type="GeneID" id="113692603"/>
<keyword evidence="3" id="KW-1185">Reference proteome</keyword>
<dbReference type="InterPro" id="IPR050942">
    <property type="entry name" value="F-box_BR-signaling"/>
</dbReference>
<dbReference type="Pfam" id="PF03478">
    <property type="entry name" value="Beta-prop_KIB1-4"/>
    <property type="match status" value="1"/>
</dbReference>
<evidence type="ECO:0000259" key="1">
    <source>
        <dbReference type="Pfam" id="PF00646"/>
    </source>
</evidence>
<proteinExistence type="predicted"/>
<protein>
    <submittedName>
        <fullName evidence="4">F-box protein At2g33200</fullName>
    </submittedName>
</protein>
<reference evidence="4" key="1">
    <citation type="submission" date="2025-08" db="UniProtKB">
        <authorList>
            <consortium name="RefSeq"/>
        </authorList>
    </citation>
    <scope>IDENTIFICATION</scope>
    <source>
        <tissue evidence="4">Leaves</tissue>
    </source>
</reference>
<dbReference type="RefSeq" id="XP_071909627.1">
    <property type="nucleotide sequence ID" value="XM_072053526.1"/>
</dbReference>
<dbReference type="SUPFAM" id="SSF81383">
    <property type="entry name" value="F-box domain"/>
    <property type="match status" value="1"/>
</dbReference>
<dbReference type="InterPro" id="IPR036047">
    <property type="entry name" value="F-box-like_dom_sf"/>
</dbReference>